<feature type="region of interest" description="Disordered" evidence="1">
    <location>
        <begin position="448"/>
        <end position="521"/>
    </location>
</feature>
<feature type="compositionally biased region" description="Basic and acidic residues" evidence="1">
    <location>
        <begin position="138"/>
        <end position="154"/>
    </location>
</feature>
<protein>
    <recommendedName>
        <fullName evidence="4">PH domain-containing protein</fullName>
    </recommendedName>
</protein>
<dbReference type="EMBL" id="JASNWA010000008">
    <property type="protein sequence ID" value="KAK3171419.1"/>
    <property type="molecule type" value="Genomic_DNA"/>
</dbReference>
<comment type="caution">
    <text evidence="2">The sequence shown here is derived from an EMBL/GenBank/DDBJ whole genome shotgun (WGS) entry which is preliminary data.</text>
</comment>
<sequence length="763" mass="83720">MDSPPEATASPQTLSAALARSRSRYKGARPNRPLTSPEKPPTIGADQLQRLQEEASARARRRNPIDAQPVERAFRQQRETTEEIGARKTRSPEVARPPVSHRSHREDRTDKRGGTTAASNDRVREAELRPKTATIPERSPREQQPKLLSKRREGQPTVERPTSLPPKSLTERITGQRSRHQRAQSKEELKRTISAPIPNEPPENTVAPAFDAPISAVNAGERRVMVKYGQSVISIPVTPSTTPLDIIRSAGEQLSEPIDPKATVLLESFRQLGLERPLRRYEHVRDVMNSWDTDASNTLIITPSPTGGRDNDLELGNVSSSQPGDISVHIYHSQKPGHWDKRWVTLRSDGQVLVAKRNGGETSNICHLSDFDIYVPTARQLAKKIKPPRKVCFCVKSQQKSSMFLSATNFVHFFCTNNKAVSMAWYKAVQEWRSWYLVNVMGEGEDVPKAPKNELHGGNQGTSNATPTNTESGPTLAPARELLPQRLPIRSRGAPPVSFPKKLSKDAATSEATTRNRRPSIVQISAPEAKPEPFAAEGLLGRTYTQCQKAQREREVAPDLPPTLSNHEQSTGLKRACSQRPKNRPLIDLTPQFQEPPQHAKKGRGVMPEHIPAGGLAELATSPEAAIPIPPSTTWQRPRTSSGNAEPDFGVHRARTIRRDRSGGPSSSSAEMRQASTSPEKASRAFIGGLLASNSQSQGGTGTGRGVMTGDRTAKAPMLDVGEGSQYKPGSLLDRVERSEGGPMPVIEREKRREVSVGVGEGV</sequence>
<dbReference type="Proteomes" id="UP001276659">
    <property type="component" value="Unassembled WGS sequence"/>
</dbReference>
<gene>
    <name evidence="2" type="ORF">OEA41_003503</name>
</gene>
<feature type="region of interest" description="Disordered" evidence="1">
    <location>
        <begin position="1"/>
        <end position="208"/>
    </location>
</feature>
<reference evidence="2" key="1">
    <citation type="submission" date="2022-11" db="EMBL/GenBank/DDBJ databases">
        <title>Chromosomal genome sequence assembly and mating type (MAT) locus characterization of the leprose asexual lichenized fungus Lepraria neglecta (Nyl.) Erichsen.</title>
        <authorList>
            <person name="Allen J.L."/>
            <person name="Pfeffer B."/>
        </authorList>
    </citation>
    <scope>NUCLEOTIDE SEQUENCE</scope>
    <source>
        <strain evidence="2">Allen 5258</strain>
    </source>
</reference>
<accession>A0AAD9Z4E4</accession>
<evidence type="ECO:0000256" key="1">
    <source>
        <dbReference type="SAM" id="MobiDB-lite"/>
    </source>
</evidence>
<dbReference type="Gene3D" id="3.10.20.90">
    <property type="entry name" value="Phosphatidylinositol 3-kinase Catalytic Subunit, Chain A, domain 1"/>
    <property type="match status" value="1"/>
</dbReference>
<dbReference type="InterPro" id="IPR029071">
    <property type="entry name" value="Ubiquitin-like_domsf"/>
</dbReference>
<feature type="compositionally biased region" description="Basic and acidic residues" evidence="1">
    <location>
        <begin position="72"/>
        <end position="93"/>
    </location>
</feature>
<dbReference type="SUPFAM" id="SSF54236">
    <property type="entry name" value="Ubiquitin-like"/>
    <property type="match status" value="1"/>
</dbReference>
<feature type="compositionally biased region" description="Polar residues" evidence="1">
    <location>
        <begin position="670"/>
        <end position="680"/>
    </location>
</feature>
<feature type="region of interest" description="Disordered" evidence="1">
    <location>
        <begin position="626"/>
        <end position="763"/>
    </location>
</feature>
<dbReference type="AlphaFoldDB" id="A0AAD9Z4E4"/>
<feature type="compositionally biased region" description="Polar residues" evidence="1">
    <location>
        <begin position="461"/>
        <end position="473"/>
    </location>
</feature>
<evidence type="ECO:0000313" key="2">
    <source>
        <dbReference type="EMBL" id="KAK3171419.1"/>
    </source>
</evidence>
<organism evidence="2 3">
    <name type="scientific">Lepraria neglecta</name>
    <dbReference type="NCBI Taxonomy" id="209136"/>
    <lineage>
        <taxon>Eukaryota</taxon>
        <taxon>Fungi</taxon>
        <taxon>Dikarya</taxon>
        <taxon>Ascomycota</taxon>
        <taxon>Pezizomycotina</taxon>
        <taxon>Lecanoromycetes</taxon>
        <taxon>OSLEUM clade</taxon>
        <taxon>Lecanoromycetidae</taxon>
        <taxon>Lecanorales</taxon>
        <taxon>Lecanorineae</taxon>
        <taxon>Stereocaulaceae</taxon>
        <taxon>Lepraria</taxon>
    </lineage>
</organism>
<feature type="compositionally biased region" description="Basic and acidic residues" evidence="1">
    <location>
        <begin position="121"/>
        <end position="130"/>
    </location>
</feature>
<dbReference type="PANTHER" id="PTHR38700">
    <property type="entry name" value="YALI0E22418P"/>
    <property type="match status" value="1"/>
</dbReference>
<feature type="compositionally biased region" description="Basic and acidic residues" evidence="1">
    <location>
        <begin position="104"/>
        <end position="113"/>
    </location>
</feature>
<feature type="compositionally biased region" description="Polar residues" evidence="1">
    <location>
        <begin position="563"/>
        <end position="572"/>
    </location>
</feature>
<evidence type="ECO:0008006" key="4">
    <source>
        <dbReference type="Google" id="ProtNLM"/>
    </source>
</evidence>
<feature type="region of interest" description="Disordered" evidence="1">
    <location>
        <begin position="554"/>
        <end position="609"/>
    </location>
</feature>
<dbReference type="Gene3D" id="2.30.29.30">
    <property type="entry name" value="Pleckstrin-homology domain (PH domain)/Phosphotyrosine-binding domain (PTB)"/>
    <property type="match status" value="1"/>
</dbReference>
<name>A0AAD9Z4E4_9LECA</name>
<proteinExistence type="predicted"/>
<keyword evidence="3" id="KW-1185">Reference proteome</keyword>
<dbReference type="PANTHER" id="PTHR38700:SF1">
    <property type="entry name" value="PH DOMAIN-CONTAINING PROTEIN"/>
    <property type="match status" value="1"/>
</dbReference>
<dbReference type="SUPFAM" id="SSF50729">
    <property type="entry name" value="PH domain-like"/>
    <property type="match status" value="1"/>
</dbReference>
<dbReference type="InterPro" id="IPR011993">
    <property type="entry name" value="PH-like_dom_sf"/>
</dbReference>
<evidence type="ECO:0000313" key="3">
    <source>
        <dbReference type="Proteomes" id="UP001276659"/>
    </source>
</evidence>
<feature type="compositionally biased region" description="Polar residues" evidence="1">
    <location>
        <begin position="632"/>
        <end position="644"/>
    </location>
</feature>